<keyword evidence="3" id="KW-1185">Reference proteome</keyword>
<dbReference type="GO" id="GO:0003676">
    <property type="term" value="F:nucleic acid binding"/>
    <property type="evidence" value="ECO:0007669"/>
    <property type="project" value="InterPro"/>
</dbReference>
<evidence type="ECO:0000256" key="1">
    <source>
        <dbReference type="SAM" id="MobiDB-lite"/>
    </source>
</evidence>
<protein>
    <submittedName>
        <fullName evidence="2">Jg25553 protein</fullName>
    </submittedName>
</protein>
<reference evidence="2" key="1">
    <citation type="submission" date="2022-03" db="EMBL/GenBank/DDBJ databases">
        <authorList>
            <person name="Lindestad O."/>
        </authorList>
    </citation>
    <scope>NUCLEOTIDE SEQUENCE</scope>
</reference>
<dbReference type="GO" id="GO:0008270">
    <property type="term" value="F:zinc ion binding"/>
    <property type="evidence" value="ECO:0007669"/>
    <property type="project" value="InterPro"/>
</dbReference>
<sequence>MPQIIVEGWRGGNRPPQCHRCQAFGHASTNCHRPPKCVRCAGGHLTRDCAKTLQDTPTCANCGQTHSANDRNCKVYKSEARKRGIIIPPPRPRVLQRRQGGWEQTYRPATGPHTVTATVTTMAPPPPSRHQGPTTLAPPANPPTERGQVPHRRRKRRFRGARSRCPEPAAASTPQPRPNMAGESEPISRVIQTPAPPHTHTQNITQALTRSAPSEPVQTATQDYVHVLTKPAEHTATPVPTRTAAPTTTDDHHQLLSHMTAPAAARAPTEVQVHDPTPTRMYTTARCQRSPQQPTGTAAPDQSATKAPTSTQYQHPTNRPCRRDQRPGSIPRPGQCPTQTPSTIPPQAQPHQGEARSNPDVMVIVRVVMEALMTGFTAYLQGNGIMPAIMAGMAVVTRYFQAY</sequence>
<name>A0A8S4QPU2_9NEOP</name>
<feature type="compositionally biased region" description="Low complexity" evidence="1">
    <location>
        <begin position="108"/>
        <end position="122"/>
    </location>
</feature>
<evidence type="ECO:0000313" key="2">
    <source>
        <dbReference type="EMBL" id="CAH2215805.1"/>
    </source>
</evidence>
<feature type="region of interest" description="Disordered" evidence="1">
    <location>
        <begin position="91"/>
        <end position="184"/>
    </location>
</feature>
<dbReference type="AlphaFoldDB" id="A0A8S4QPU2"/>
<dbReference type="InterPro" id="IPR036875">
    <property type="entry name" value="Znf_CCHC_sf"/>
</dbReference>
<proteinExistence type="predicted"/>
<dbReference type="Proteomes" id="UP000838756">
    <property type="component" value="Unassembled WGS sequence"/>
</dbReference>
<dbReference type="EMBL" id="CAKXAJ010012923">
    <property type="protein sequence ID" value="CAH2215805.1"/>
    <property type="molecule type" value="Genomic_DNA"/>
</dbReference>
<organism evidence="2 3">
    <name type="scientific">Pararge aegeria aegeria</name>
    <dbReference type="NCBI Taxonomy" id="348720"/>
    <lineage>
        <taxon>Eukaryota</taxon>
        <taxon>Metazoa</taxon>
        <taxon>Ecdysozoa</taxon>
        <taxon>Arthropoda</taxon>
        <taxon>Hexapoda</taxon>
        <taxon>Insecta</taxon>
        <taxon>Pterygota</taxon>
        <taxon>Neoptera</taxon>
        <taxon>Endopterygota</taxon>
        <taxon>Lepidoptera</taxon>
        <taxon>Glossata</taxon>
        <taxon>Ditrysia</taxon>
        <taxon>Papilionoidea</taxon>
        <taxon>Nymphalidae</taxon>
        <taxon>Satyrinae</taxon>
        <taxon>Satyrini</taxon>
        <taxon>Parargina</taxon>
        <taxon>Pararge</taxon>
    </lineage>
</organism>
<evidence type="ECO:0000313" key="3">
    <source>
        <dbReference type="Proteomes" id="UP000838756"/>
    </source>
</evidence>
<feature type="compositionally biased region" description="Basic residues" evidence="1">
    <location>
        <begin position="149"/>
        <end position="162"/>
    </location>
</feature>
<comment type="caution">
    <text evidence="2">The sequence shown here is derived from an EMBL/GenBank/DDBJ whole genome shotgun (WGS) entry which is preliminary data.</text>
</comment>
<gene>
    <name evidence="2" type="primary">jg25553</name>
    <name evidence="2" type="ORF">PAEG_LOCUS3890</name>
</gene>
<dbReference type="OrthoDB" id="7487068at2759"/>
<feature type="compositionally biased region" description="Polar residues" evidence="1">
    <location>
        <begin position="285"/>
        <end position="317"/>
    </location>
</feature>
<accession>A0A8S4QPU2</accession>
<dbReference type="SUPFAM" id="SSF57756">
    <property type="entry name" value="Retrovirus zinc finger-like domains"/>
    <property type="match status" value="1"/>
</dbReference>
<feature type="region of interest" description="Disordered" evidence="1">
    <location>
        <begin position="285"/>
        <end position="357"/>
    </location>
</feature>